<gene>
    <name evidence="3" type="ORF">FB561_4635</name>
</gene>
<feature type="region of interest" description="Disordered" evidence="1">
    <location>
        <begin position="156"/>
        <end position="178"/>
    </location>
</feature>
<keyword evidence="4" id="KW-1185">Reference proteome</keyword>
<dbReference type="AlphaFoldDB" id="A0A561BXM2"/>
<keyword evidence="2" id="KW-0812">Transmembrane</keyword>
<organism evidence="3 4">
    <name type="scientific">Kribbella amoyensis</name>
    <dbReference type="NCBI Taxonomy" id="996641"/>
    <lineage>
        <taxon>Bacteria</taxon>
        <taxon>Bacillati</taxon>
        <taxon>Actinomycetota</taxon>
        <taxon>Actinomycetes</taxon>
        <taxon>Propionibacteriales</taxon>
        <taxon>Kribbellaceae</taxon>
        <taxon>Kribbella</taxon>
    </lineage>
</organism>
<feature type="compositionally biased region" description="Polar residues" evidence="1">
    <location>
        <begin position="11"/>
        <end position="22"/>
    </location>
</feature>
<feature type="transmembrane region" description="Helical" evidence="2">
    <location>
        <begin position="40"/>
        <end position="60"/>
    </location>
</feature>
<comment type="caution">
    <text evidence="3">The sequence shown here is derived from an EMBL/GenBank/DDBJ whole genome shotgun (WGS) entry which is preliminary data.</text>
</comment>
<dbReference type="EMBL" id="VIVK01000001">
    <property type="protein sequence ID" value="TWD83472.1"/>
    <property type="molecule type" value="Genomic_DNA"/>
</dbReference>
<feature type="region of interest" description="Disordered" evidence="1">
    <location>
        <begin position="1"/>
        <end position="22"/>
    </location>
</feature>
<proteinExistence type="predicted"/>
<dbReference type="Proteomes" id="UP000318380">
    <property type="component" value="Unassembled WGS sequence"/>
</dbReference>
<dbReference type="RefSeq" id="WP_145810054.1">
    <property type="nucleotide sequence ID" value="NZ_VIVK01000001.1"/>
</dbReference>
<keyword evidence="2" id="KW-0472">Membrane</keyword>
<dbReference type="OrthoDB" id="3816103at2"/>
<sequence>MNENDLHEQLARSTAWTDSLSTDPTADLLRGRRRLRRRRALVGAGSACAVALVATGGSLATAHLGGTTDPAGSGQNQATVQHSLVPPGASIEFRPDGSYVVQPTPGGPKYTCPASKFVPPAGAPGRPLPPPSNHLDVFASHADPNRQHLVGRSSTAVIPTDTGPCGRTGSAGARSDWSETGGLGWAAIAVIPKSAHEPPNGNGIPHPRADTCGLMDDRSEFTACWVTTTAAGQQVRVGTRGKQAYWAGYVRPDGQLAVATVEGDARLADPGTFAGLDPSTENPVEAPSVTLAQLIATVTDPTLDTAE</sequence>
<feature type="compositionally biased region" description="Basic and acidic residues" evidence="1">
    <location>
        <begin position="1"/>
        <end position="10"/>
    </location>
</feature>
<keyword evidence="2" id="KW-1133">Transmembrane helix</keyword>
<reference evidence="3 4" key="1">
    <citation type="submission" date="2019-06" db="EMBL/GenBank/DDBJ databases">
        <title>Sequencing the genomes of 1000 actinobacteria strains.</title>
        <authorList>
            <person name="Klenk H.-P."/>
        </authorList>
    </citation>
    <scope>NUCLEOTIDE SEQUENCE [LARGE SCALE GENOMIC DNA]</scope>
    <source>
        <strain evidence="3 4">DSM 24683</strain>
    </source>
</reference>
<protein>
    <submittedName>
        <fullName evidence="3">Uncharacterized protein</fullName>
    </submittedName>
</protein>
<evidence type="ECO:0000256" key="1">
    <source>
        <dbReference type="SAM" id="MobiDB-lite"/>
    </source>
</evidence>
<evidence type="ECO:0000313" key="4">
    <source>
        <dbReference type="Proteomes" id="UP000318380"/>
    </source>
</evidence>
<evidence type="ECO:0000313" key="3">
    <source>
        <dbReference type="EMBL" id="TWD83472.1"/>
    </source>
</evidence>
<evidence type="ECO:0000256" key="2">
    <source>
        <dbReference type="SAM" id="Phobius"/>
    </source>
</evidence>
<accession>A0A561BXM2</accession>
<name>A0A561BXM2_9ACTN</name>